<dbReference type="OrthoDB" id="5342507at2759"/>
<comment type="subcellular location">
    <subcellularLocation>
        <location evidence="1">Membrane</location>
        <topology evidence="1">Multi-pass membrane protein</topology>
    </subcellularLocation>
</comment>
<dbReference type="GO" id="GO:0016020">
    <property type="term" value="C:membrane"/>
    <property type="evidence" value="ECO:0007669"/>
    <property type="project" value="UniProtKB-SubCell"/>
</dbReference>
<dbReference type="EMBL" id="CVMT01000010">
    <property type="protein sequence ID" value="CRG91581.1"/>
    <property type="molecule type" value="Genomic_DNA"/>
</dbReference>
<keyword evidence="3 6" id="KW-1133">Transmembrane helix</keyword>
<protein>
    <recommendedName>
        <fullName evidence="7">MARVEL domain-containing protein</fullName>
    </recommendedName>
</protein>
<evidence type="ECO:0000313" key="9">
    <source>
        <dbReference type="Proteomes" id="UP000054383"/>
    </source>
</evidence>
<evidence type="ECO:0000256" key="6">
    <source>
        <dbReference type="SAM" id="Phobius"/>
    </source>
</evidence>
<evidence type="ECO:0000313" key="8">
    <source>
        <dbReference type="EMBL" id="CRG91581.1"/>
    </source>
</evidence>
<dbReference type="AlphaFoldDB" id="A0A0U1M968"/>
<name>A0A0U1M968_TALIS</name>
<evidence type="ECO:0000256" key="2">
    <source>
        <dbReference type="ARBA" id="ARBA00022692"/>
    </source>
</evidence>
<evidence type="ECO:0000256" key="4">
    <source>
        <dbReference type="ARBA" id="ARBA00023136"/>
    </source>
</evidence>
<keyword evidence="2 6" id="KW-0812">Transmembrane</keyword>
<proteinExistence type="predicted"/>
<accession>A0A0U1M968</accession>
<evidence type="ECO:0000256" key="5">
    <source>
        <dbReference type="SAM" id="MobiDB-lite"/>
    </source>
</evidence>
<gene>
    <name evidence="8" type="ORF">PISL3812_08631</name>
</gene>
<dbReference type="Pfam" id="PF01284">
    <property type="entry name" value="MARVEL"/>
    <property type="match status" value="1"/>
</dbReference>
<dbReference type="InterPro" id="IPR008253">
    <property type="entry name" value="Marvel"/>
</dbReference>
<dbReference type="Proteomes" id="UP000054383">
    <property type="component" value="Unassembled WGS sequence"/>
</dbReference>
<dbReference type="OMA" id="WFIRGIQ"/>
<evidence type="ECO:0000259" key="7">
    <source>
        <dbReference type="Pfam" id="PF01284"/>
    </source>
</evidence>
<feature type="compositionally biased region" description="Polar residues" evidence="5">
    <location>
        <begin position="193"/>
        <end position="202"/>
    </location>
</feature>
<sequence>MGLGSVLLRVVGNGVRVLQFLASAVILGIFSYYLAVLKDHNLTIATWIRAVEGLSGAATLYALLGSLFTLCLAGITFFGFIAMVLDVCFVGAMIAIAVLTRDGTQTCSGNVHTPLGNGPTDSRADGYGKNGFGFGNGETVTYLPNLGLACRLEKTAFAVSIIAAGLFVISFFLQIPMARSHKREKRFGPSPANGYTSGSTRNRFWRRNKKTNPEAAGNNLPNHPTPGEIEGGYKTEPGTHARF</sequence>
<feature type="transmembrane region" description="Helical" evidence="6">
    <location>
        <begin position="58"/>
        <end position="85"/>
    </location>
</feature>
<keyword evidence="9" id="KW-1185">Reference proteome</keyword>
<feature type="domain" description="MARVEL" evidence="7">
    <location>
        <begin position="13"/>
        <end position="173"/>
    </location>
</feature>
<evidence type="ECO:0000256" key="3">
    <source>
        <dbReference type="ARBA" id="ARBA00022989"/>
    </source>
</evidence>
<evidence type="ECO:0000256" key="1">
    <source>
        <dbReference type="ARBA" id="ARBA00004141"/>
    </source>
</evidence>
<feature type="transmembrane region" description="Helical" evidence="6">
    <location>
        <begin position="20"/>
        <end position="37"/>
    </location>
</feature>
<organism evidence="8 9">
    <name type="scientific">Talaromyces islandicus</name>
    <name type="common">Penicillium islandicum</name>
    <dbReference type="NCBI Taxonomy" id="28573"/>
    <lineage>
        <taxon>Eukaryota</taxon>
        <taxon>Fungi</taxon>
        <taxon>Dikarya</taxon>
        <taxon>Ascomycota</taxon>
        <taxon>Pezizomycotina</taxon>
        <taxon>Eurotiomycetes</taxon>
        <taxon>Eurotiomycetidae</taxon>
        <taxon>Eurotiales</taxon>
        <taxon>Trichocomaceae</taxon>
        <taxon>Talaromyces</taxon>
        <taxon>Talaromyces sect. Islandici</taxon>
    </lineage>
</organism>
<feature type="transmembrane region" description="Helical" evidence="6">
    <location>
        <begin position="155"/>
        <end position="175"/>
    </location>
</feature>
<feature type="compositionally biased region" description="Basic and acidic residues" evidence="5">
    <location>
        <begin position="231"/>
        <end position="243"/>
    </location>
</feature>
<feature type="region of interest" description="Disordered" evidence="5">
    <location>
        <begin position="182"/>
        <end position="243"/>
    </location>
</feature>
<reference evidence="8 9" key="1">
    <citation type="submission" date="2015-04" db="EMBL/GenBank/DDBJ databases">
        <authorList>
            <person name="Syromyatnikov M.Y."/>
            <person name="Popov V.N."/>
        </authorList>
    </citation>
    <scope>NUCLEOTIDE SEQUENCE [LARGE SCALE GENOMIC DNA]</scope>
    <source>
        <strain evidence="8">WF-38-12</strain>
    </source>
</reference>
<keyword evidence="4 6" id="KW-0472">Membrane</keyword>